<dbReference type="EMBL" id="CP059378">
    <property type="protein sequence ID" value="QLY81672.1"/>
    <property type="molecule type" value="Genomic_DNA"/>
</dbReference>
<organism evidence="1 2">
    <name type="scientific">Clostridium intestinale</name>
    <dbReference type="NCBI Taxonomy" id="36845"/>
    <lineage>
        <taxon>Bacteria</taxon>
        <taxon>Bacillati</taxon>
        <taxon>Bacillota</taxon>
        <taxon>Clostridia</taxon>
        <taxon>Eubacteriales</taxon>
        <taxon>Clostridiaceae</taxon>
        <taxon>Clostridium</taxon>
    </lineage>
</organism>
<dbReference type="Proteomes" id="UP000512286">
    <property type="component" value="Chromosome"/>
</dbReference>
<proteinExistence type="predicted"/>
<dbReference type="AlphaFoldDB" id="A0A7D6VXI7"/>
<evidence type="ECO:0000313" key="2">
    <source>
        <dbReference type="Proteomes" id="UP000512286"/>
    </source>
</evidence>
<dbReference type="KEGG" id="cint:HZF06_08845"/>
<accession>A0A7D6VXI7</accession>
<reference evidence="1 2" key="1">
    <citation type="submission" date="2020-07" db="EMBL/GenBank/DDBJ databases">
        <title>Electron transfer.</title>
        <authorList>
            <person name="Huang L."/>
            <person name="Liu X."/>
            <person name="Zhou S."/>
        </authorList>
    </citation>
    <scope>NUCLEOTIDE SEQUENCE [LARGE SCALE GENOMIC DNA]</scope>
    <source>
        <strain evidence="1 2">Lx1</strain>
    </source>
</reference>
<dbReference type="InterPro" id="IPR014825">
    <property type="entry name" value="DNA_alkylation"/>
</dbReference>
<dbReference type="Pfam" id="PF08713">
    <property type="entry name" value="DNA_alkylation"/>
    <property type="match status" value="1"/>
</dbReference>
<gene>
    <name evidence="1" type="ORF">HZF06_08845</name>
</gene>
<dbReference type="Gene3D" id="1.25.40.290">
    <property type="entry name" value="ARM repeat domains"/>
    <property type="match status" value="1"/>
</dbReference>
<evidence type="ECO:0000313" key="1">
    <source>
        <dbReference type="EMBL" id="QLY81672.1"/>
    </source>
</evidence>
<dbReference type="SUPFAM" id="SSF48371">
    <property type="entry name" value="ARM repeat"/>
    <property type="match status" value="1"/>
</dbReference>
<protein>
    <submittedName>
        <fullName evidence="1">DNA alkylation repair protein</fullName>
    </submittedName>
</protein>
<dbReference type="InterPro" id="IPR016024">
    <property type="entry name" value="ARM-type_fold"/>
</dbReference>
<name>A0A7D6VXI7_9CLOT</name>
<sequence>MPTPLKYMYNEIFLGNFSKKIHKVYNKFNIESFIHTVMDNTWENLELKERIRKITLALGEHLPTEYENALDILFSVDESCVGFPYLFFPDFVEVYGQADEYWSLSMKALERFTIKSSSEFAVRPFILKKPEVMILQMKTWANSSNEHVRRLASEGLRPRLPWGMSLPIFKTDPIPVLSVLEILKSDESLYVRKSVSNNLNDISKDNPNLVLETALAWKGVNSNTDWIIRHGCRTLIKKSHPKALELFGYSLNDSNDFSIKKALLKINPYNITIGDSCDLHYDLKLEVNRKTKIRIEYKIDFIKAKGKKSSKAFLLSDKEISKDINIEGRRTHSFKDLTTRKHYPGEHSITLLINGNEVSKDTLILK</sequence>